<evidence type="ECO:0000313" key="1">
    <source>
        <dbReference type="EMBL" id="CAF1289609.1"/>
    </source>
</evidence>
<organism evidence="1 3">
    <name type="scientific">Didymodactylos carnosus</name>
    <dbReference type="NCBI Taxonomy" id="1234261"/>
    <lineage>
        <taxon>Eukaryota</taxon>
        <taxon>Metazoa</taxon>
        <taxon>Spiralia</taxon>
        <taxon>Gnathifera</taxon>
        <taxon>Rotifera</taxon>
        <taxon>Eurotatoria</taxon>
        <taxon>Bdelloidea</taxon>
        <taxon>Philodinida</taxon>
        <taxon>Philodinidae</taxon>
        <taxon>Didymodactylos</taxon>
    </lineage>
</organism>
<dbReference type="Proteomes" id="UP000681722">
    <property type="component" value="Unassembled WGS sequence"/>
</dbReference>
<dbReference type="EMBL" id="CAJOBC010032033">
    <property type="protein sequence ID" value="CAF4094376.1"/>
    <property type="molecule type" value="Genomic_DNA"/>
</dbReference>
<keyword evidence="3" id="KW-1185">Reference proteome</keyword>
<evidence type="ECO:0000313" key="2">
    <source>
        <dbReference type="EMBL" id="CAF4094376.1"/>
    </source>
</evidence>
<gene>
    <name evidence="1" type="ORF">GPM918_LOCUS27966</name>
    <name evidence="2" type="ORF">SRO942_LOCUS28398</name>
</gene>
<reference evidence="1" key="1">
    <citation type="submission" date="2021-02" db="EMBL/GenBank/DDBJ databases">
        <authorList>
            <person name="Nowell W R."/>
        </authorList>
    </citation>
    <scope>NUCLEOTIDE SEQUENCE</scope>
</reference>
<accession>A0A815CVK7</accession>
<proteinExistence type="predicted"/>
<dbReference type="AlphaFoldDB" id="A0A815CVK7"/>
<sequence length="80" mass="9700">MNDKRRAIRTSIPSATHEFRQDLQRREQLNELENDENLEPAERRKNQRCILDEFDRLFSLLYPVSISPCRYIHITEQIEI</sequence>
<dbReference type="Proteomes" id="UP000663829">
    <property type="component" value="Unassembled WGS sequence"/>
</dbReference>
<protein>
    <submittedName>
        <fullName evidence="1">Uncharacterized protein</fullName>
    </submittedName>
</protein>
<dbReference type="EMBL" id="CAJNOQ010011993">
    <property type="protein sequence ID" value="CAF1289609.1"/>
    <property type="molecule type" value="Genomic_DNA"/>
</dbReference>
<name>A0A815CVK7_9BILA</name>
<evidence type="ECO:0000313" key="3">
    <source>
        <dbReference type="Proteomes" id="UP000663829"/>
    </source>
</evidence>
<comment type="caution">
    <text evidence="1">The sequence shown here is derived from an EMBL/GenBank/DDBJ whole genome shotgun (WGS) entry which is preliminary data.</text>
</comment>